<dbReference type="PANTHER" id="PTHR12186">
    <property type="entry name" value="SIKE FAMILY MEMBER"/>
    <property type="match status" value="1"/>
</dbReference>
<dbReference type="Proteomes" id="UP000009192">
    <property type="component" value="Unassembled WGS sequence"/>
</dbReference>
<accession>B4KAE0</accession>
<evidence type="ECO:0000256" key="1">
    <source>
        <dbReference type="ARBA" id="ARBA00005537"/>
    </source>
</evidence>
<dbReference type="OMA" id="NCRKFRE"/>
<feature type="coiled-coil region" evidence="3">
    <location>
        <begin position="115"/>
        <end position="174"/>
    </location>
</feature>
<organism evidence="4 5">
    <name type="scientific">Drosophila mojavensis</name>
    <name type="common">Fruit fly</name>
    <dbReference type="NCBI Taxonomy" id="7230"/>
    <lineage>
        <taxon>Eukaryota</taxon>
        <taxon>Metazoa</taxon>
        <taxon>Ecdysozoa</taxon>
        <taxon>Arthropoda</taxon>
        <taxon>Hexapoda</taxon>
        <taxon>Insecta</taxon>
        <taxon>Pterygota</taxon>
        <taxon>Neoptera</taxon>
        <taxon>Endopterygota</taxon>
        <taxon>Diptera</taxon>
        <taxon>Brachycera</taxon>
        <taxon>Muscomorpha</taxon>
        <taxon>Ephydroidea</taxon>
        <taxon>Drosophilidae</taxon>
        <taxon>Drosophila</taxon>
    </lineage>
</organism>
<keyword evidence="2 3" id="KW-0175">Coiled coil</keyword>
<reference evidence="4 5" key="1">
    <citation type="journal article" date="2007" name="Nature">
        <title>Evolution of genes and genomes on the Drosophila phylogeny.</title>
        <authorList>
            <consortium name="Drosophila 12 Genomes Consortium"/>
            <person name="Clark A.G."/>
            <person name="Eisen M.B."/>
            <person name="Smith D.R."/>
            <person name="Bergman C.M."/>
            <person name="Oliver B."/>
            <person name="Markow T.A."/>
            <person name="Kaufman T.C."/>
            <person name="Kellis M."/>
            <person name="Gelbart W."/>
            <person name="Iyer V.N."/>
            <person name="Pollard D.A."/>
            <person name="Sackton T.B."/>
            <person name="Larracuente A.M."/>
            <person name="Singh N.D."/>
            <person name="Abad J.P."/>
            <person name="Abt D.N."/>
            <person name="Adryan B."/>
            <person name="Aguade M."/>
            <person name="Akashi H."/>
            <person name="Anderson W.W."/>
            <person name="Aquadro C.F."/>
            <person name="Ardell D.H."/>
            <person name="Arguello R."/>
            <person name="Artieri C.G."/>
            <person name="Barbash D.A."/>
            <person name="Barker D."/>
            <person name="Barsanti P."/>
            <person name="Batterham P."/>
            <person name="Batzoglou S."/>
            <person name="Begun D."/>
            <person name="Bhutkar A."/>
            <person name="Blanco E."/>
            <person name="Bosak S.A."/>
            <person name="Bradley R.K."/>
            <person name="Brand A.D."/>
            <person name="Brent M.R."/>
            <person name="Brooks A.N."/>
            <person name="Brown R.H."/>
            <person name="Butlin R.K."/>
            <person name="Caggese C."/>
            <person name="Calvi B.R."/>
            <person name="Bernardo de Carvalho A."/>
            <person name="Caspi A."/>
            <person name="Castrezana S."/>
            <person name="Celniker S.E."/>
            <person name="Chang J.L."/>
            <person name="Chapple C."/>
            <person name="Chatterji S."/>
            <person name="Chinwalla A."/>
            <person name="Civetta A."/>
            <person name="Clifton S.W."/>
            <person name="Comeron J.M."/>
            <person name="Costello J.C."/>
            <person name="Coyne J.A."/>
            <person name="Daub J."/>
            <person name="David R.G."/>
            <person name="Delcher A.L."/>
            <person name="Delehaunty K."/>
            <person name="Do C.B."/>
            <person name="Ebling H."/>
            <person name="Edwards K."/>
            <person name="Eickbush T."/>
            <person name="Evans J.D."/>
            <person name="Filipski A."/>
            <person name="Findeiss S."/>
            <person name="Freyhult E."/>
            <person name="Fulton L."/>
            <person name="Fulton R."/>
            <person name="Garcia A.C."/>
            <person name="Gardiner A."/>
            <person name="Garfield D.A."/>
            <person name="Garvin B.E."/>
            <person name="Gibson G."/>
            <person name="Gilbert D."/>
            <person name="Gnerre S."/>
            <person name="Godfrey J."/>
            <person name="Good R."/>
            <person name="Gotea V."/>
            <person name="Gravely B."/>
            <person name="Greenberg A.J."/>
            <person name="Griffiths-Jones S."/>
            <person name="Gross S."/>
            <person name="Guigo R."/>
            <person name="Gustafson E.A."/>
            <person name="Haerty W."/>
            <person name="Hahn M.W."/>
            <person name="Halligan D.L."/>
            <person name="Halpern A.L."/>
            <person name="Halter G.M."/>
            <person name="Han M.V."/>
            <person name="Heger A."/>
            <person name="Hillier L."/>
            <person name="Hinrichs A.S."/>
            <person name="Holmes I."/>
            <person name="Hoskins R.A."/>
            <person name="Hubisz M.J."/>
            <person name="Hultmark D."/>
            <person name="Huntley M.A."/>
            <person name="Jaffe D.B."/>
            <person name="Jagadeeshan S."/>
            <person name="Jeck W.R."/>
            <person name="Johnson J."/>
            <person name="Jones C.D."/>
            <person name="Jordan W.C."/>
            <person name="Karpen G.H."/>
            <person name="Kataoka E."/>
            <person name="Keightley P.D."/>
            <person name="Kheradpour P."/>
            <person name="Kirkness E.F."/>
            <person name="Koerich L.B."/>
            <person name="Kristiansen K."/>
            <person name="Kudrna D."/>
            <person name="Kulathinal R.J."/>
            <person name="Kumar S."/>
            <person name="Kwok R."/>
            <person name="Lander E."/>
            <person name="Langley C.H."/>
            <person name="Lapoint R."/>
            <person name="Lazzaro B.P."/>
            <person name="Lee S.J."/>
            <person name="Levesque L."/>
            <person name="Li R."/>
            <person name="Lin C.F."/>
            <person name="Lin M.F."/>
            <person name="Lindblad-Toh K."/>
            <person name="Llopart A."/>
            <person name="Long M."/>
            <person name="Low L."/>
            <person name="Lozovsky E."/>
            <person name="Lu J."/>
            <person name="Luo M."/>
            <person name="Machado C.A."/>
            <person name="Makalowski W."/>
            <person name="Marzo M."/>
            <person name="Matsuda M."/>
            <person name="Matzkin L."/>
            <person name="McAllister B."/>
            <person name="McBride C.S."/>
            <person name="McKernan B."/>
            <person name="McKernan K."/>
            <person name="Mendez-Lago M."/>
            <person name="Minx P."/>
            <person name="Mollenhauer M.U."/>
            <person name="Montooth K."/>
            <person name="Mount S.M."/>
            <person name="Mu X."/>
            <person name="Myers E."/>
            <person name="Negre B."/>
            <person name="Newfeld S."/>
            <person name="Nielsen R."/>
            <person name="Noor M.A."/>
            <person name="O'Grady P."/>
            <person name="Pachter L."/>
            <person name="Papaceit M."/>
            <person name="Parisi M.J."/>
            <person name="Parisi M."/>
            <person name="Parts L."/>
            <person name="Pedersen J.S."/>
            <person name="Pesole G."/>
            <person name="Phillippy A.M."/>
            <person name="Ponting C.P."/>
            <person name="Pop M."/>
            <person name="Porcelli D."/>
            <person name="Powell J.R."/>
            <person name="Prohaska S."/>
            <person name="Pruitt K."/>
            <person name="Puig M."/>
            <person name="Quesneville H."/>
            <person name="Ram K.R."/>
            <person name="Rand D."/>
            <person name="Rasmussen M.D."/>
            <person name="Reed L.K."/>
            <person name="Reenan R."/>
            <person name="Reily A."/>
            <person name="Remington K.A."/>
            <person name="Rieger T.T."/>
            <person name="Ritchie M.G."/>
            <person name="Robin C."/>
            <person name="Rogers Y.H."/>
            <person name="Rohde C."/>
            <person name="Rozas J."/>
            <person name="Rubenfield M.J."/>
            <person name="Ruiz A."/>
            <person name="Russo S."/>
            <person name="Salzberg S.L."/>
            <person name="Sanchez-Gracia A."/>
            <person name="Saranga D.J."/>
            <person name="Sato H."/>
            <person name="Schaeffer S.W."/>
            <person name="Schatz M.C."/>
            <person name="Schlenke T."/>
            <person name="Schwartz R."/>
            <person name="Segarra C."/>
            <person name="Singh R.S."/>
            <person name="Sirot L."/>
            <person name="Sirota M."/>
            <person name="Sisneros N.B."/>
            <person name="Smith C.D."/>
            <person name="Smith T.F."/>
            <person name="Spieth J."/>
            <person name="Stage D.E."/>
            <person name="Stark A."/>
            <person name="Stephan W."/>
            <person name="Strausberg R.L."/>
            <person name="Strempel S."/>
            <person name="Sturgill D."/>
            <person name="Sutton G."/>
            <person name="Sutton G.G."/>
            <person name="Tao W."/>
            <person name="Teichmann S."/>
            <person name="Tobari Y.N."/>
            <person name="Tomimura Y."/>
            <person name="Tsolas J.M."/>
            <person name="Valente V.L."/>
            <person name="Venter E."/>
            <person name="Venter J.C."/>
            <person name="Vicario S."/>
            <person name="Vieira F.G."/>
            <person name="Vilella A.J."/>
            <person name="Villasante A."/>
            <person name="Walenz B."/>
            <person name="Wang J."/>
            <person name="Wasserman M."/>
            <person name="Watts T."/>
            <person name="Wilson D."/>
            <person name="Wilson R.K."/>
            <person name="Wing R.A."/>
            <person name="Wolfner M.F."/>
            <person name="Wong A."/>
            <person name="Wong G.K."/>
            <person name="Wu C.I."/>
            <person name="Wu G."/>
            <person name="Yamamoto D."/>
            <person name="Yang H.P."/>
            <person name="Yang S.P."/>
            <person name="Yorke J.A."/>
            <person name="Yoshida K."/>
            <person name="Zdobnov E."/>
            <person name="Zhang P."/>
            <person name="Zhang Y."/>
            <person name="Zimin A.V."/>
            <person name="Baldwin J."/>
            <person name="Abdouelleil A."/>
            <person name="Abdulkadir J."/>
            <person name="Abebe A."/>
            <person name="Abera B."/>
            <person name="Abreu J."/>
            <person name="Acer S.C."/>
            <person name="Aftuck L."/>
            <person name="Alexander A."/>
            <person name="An P."/>
            <person name="Anderson E."/>
            <person name="Anderson S."/>
            <person name="Arachi H."/>
            <person name="Azer M."/>
            <person name="Bachantsang P."/>
            <person name="Barry A."/>
            <person name="Bayul T."/>
            <person name="Berlin A."/>
            <person name="Bessette D."/>
            <person name="Bloom T."/>
            <person name="Blye J."/>
            <person name="Boguslavskiy L."/>
            <person name="Bonnet C."/>
            <person name="Boukhgalter B."/>
            <person name="Bourzgui I."/>
            <person name="Brown A."/>
            <person name="Cahill P."/>
            <person name="Channer S."/>
            <person name="Cheshatsang Y."/>
            <person name="Chuda L."/>
            <person name="Citroen M."/>
            <person name="Collymore A."/>
            <person name="Cooke P."/>
            <person name="Costello M."/>
            <person name="D'Aco K."/>
            <person name="Daza R."/>
            <person name="De Haan G."/>
            <person name="DeGray S."/>
            <person name="DeMaso C."/>
            <person name="Dhargay N."/>
            <person name="Dooley K."/>
            <person name="Dooley E."/>
            <person name="Doricent M."/>
            <person name="Dorje P."/>
            <person name="Dorjee K."/>
            <person name="Dupes A."/>
            <person name="Elong R."/>
            <person name="Falk J."/>
            <person name="Farina A."/>
            <person name="Faro S."/>
            <person name="Ferguson D."/>
            <person name="Fisher S."/>
            <person name="Foley C.D."/>
            <person name="Franke A."/>
            <person name="Friedrich D."/>
            <person name="Gadbois L."/>
            <person name="Gearin G."/>
            <person name="Gearin C.R."/>
            <person name="Giannoukos G."/>
            <person name="Goode T."/>
            <person name="Graham J."/>
            <person name="Grandbois E."/>
            <person name="Grewal S."/>
            <person name="Gyaltsen K."/>
            <person name="Hafez N."/>
            <person name="Hagos B."/>
            <person name="Hall J."/>
            <person name="Henson C."/>
            <person name="Hollinger A."/>
            <person name="Honan T."/>
            <person name="Huard M.D."/>
            <person name="Hughes L."/>
            <person name="Hurhula B."/>
            <person name="Husby M.E."/>
            <person name="Kamat A."/>
            <person name="Kanga B."/>
            <person name="Kashin S."/>
            <person name="Khazanovich D."/>
            <person name="Kisner P."/>
            <person name="Lance K."/>
            <person name="Lara M."/>
            <person name="Lee W."/>
            <person name="Lennon N."/>
            <person name="Letendre F."/>
            <person name="LeVine R."/>
            <person name="Lipovsky A."/>
            <person name="Liu X."/>
            <person name="Liu J."/>
            <person name="Liu S."/>
            <person name="Lokyitsang T."/>
            <person name="Lokyitsang Y."/>
            <person name="Lubonja R."/>
            <person name="Lui A."/>
            <person name="MacDonald P."/>
            <person name="Magnisalis V."/>
            <person name="Maru K."/>
            <person name="Matthews C."/>
            <person name="McCusker W."/>
            <person name="McDonough S."/>
            <person name="Mehta T."/>
            <person name="Meldrim J."/>
            <person name="Meneus L."/>
            <person name="Mihai O."/>
            <person name="Mihalev A."/>
            <person name="Mihova T."/>
            <person name="Mittelman R."/>
            <person name="Mlenga V."/>
            <person name="Montmayeur A."/>
            <person name="Mulrain L."/>
            <person name="Navidi A."/>
            <person name="Naylor J."/>
            <person name="Negash T."/>
            <person name="Nguyen T."/>
            <person name="Nguyen N."/>
            <person name="Nicol R."/>
            <person name="Norbu C."/>
            <person name="Norbu N."/>
            <person name="Novod N."/>
            <person name="O'Neill B."/>
            <person name="Osman S."/>
            <person name="Markiewicz E."/>
            <person name="Oyono O.L."/>
            <person name="Patti C."/>
            <person name="Phunkhang P."/>
            <person name="Pierre F."/>
            <person name="Priest M."/>
            <person name="Raghuraman S."/>
            <person name="Rege F."/>
            <person name="Reyes R."/>
            <person name="Rise C."/>
            <person name="Rogov P."/>
            <person name="Ross K."/>
            <person name="Ryan E."/>
            <person name="Settipalli S."/>
            <person name="Shea T."/>
            <person name="Sherpa N."/>
            <person name="Shi L."/>
            <person name="Shih D."/>
            <person name="Sparrow T."/>
            <person name="Spaulding J."/>
            <person name="Stalker J."/>
            <person name="Stange-Thomann N."/>
            <person name="Stavropoulos S."/>
            <person name="Stone C."/>
            <person name="Strader C."/>
            <person name="Tesfaye S."/>
            <person name="Thomson T."/>
            <person name="Thoulutsang Y."/>
            <person name="Thoulutsang D."/>
            <person name="Topham K."/>
            <person name="Topping I."/>
            <person name="Tsamla T."/>
            <person name="Vassiliev H."/>
            <person name="Vo A."/>
            <person name="Wangchuk T."/>
            <person name="Wangdi T."/>
            <person name="Weiand M."/>
            <person name="Wilkinson J."/>
            <person name="Wilson A."/>
            <person name="Yadav S."/>
            <person name="Young G."/>
            <person name="Yu Q."/>
            <person name="Zembek L."/>
            <person name="Zhong D."/>
            <person name="Zimmer A."/>
            <person name="Zwirko Z."/>
            <person name="Jaffe D.B."/>
            <person name="Alvarez P."/>
            <person name="Brockman W."/>
            <person name="Butler J."/>
            <person name="Chin C."/>
            <person name="Gnerre S."/>
            <person name="Grabherr M."/>
            <person name="Kleber M."/>
            <person name="Mauceli E."/>
            <person name="MacCallum I."/>
        </authorList>
    </citation>
    <scope>NUCLEOTIDE SEQUENCE [LARGE SCALE GENOMIC DNA]</scope>
    <source>
        <strain evidence="5">Tucson 15081-1352.22</strain>
    </source>
</reference>
<keyword evidence="5" id="KW-1185">Reference proteome</keyword>
<comment type="similarity">
    <text evidence="1">Belongs to the SIKE family.</text>
</comment>
<dbReference type="InParanoid" id="B4KAE0"/>
<evidence type="ECO:0000256" key="2">
    <source>
        <dbReference type="ARBA" id="ARBA00023054"/>
    </source>
</evidence>
<evidence type="ECO:0000256" key="3">
    <source>
        <dbReference type="SAM" id="Coils"/>
    </source>
</evidence>
<gene>
    <name evidence="4" type="primary">Dmoj\GI24360</name>
    <name evidence="4" type="ORF">Dmoj_GI24360</name>
</gene>
<dbReference type="AlphaFoldDB" id="B4KAE0"/>
<sequence length="237" mass="27260">MIPVADAVTGLIIKAQKVSSDFNDLIQKTTCLLADCESVDKKFFDSCGVQEDQLLKNLVKYCNDDERIQQLLENAELKQTVEDYKEGVKIIMEKFRKHCQQNVLGERFNLRRRYVGQLQEMVNNLEKRIEEMTLIMLCSISVEEHNSNENQRIIRQLTKENDEMRRKLQIYKSSKGESEDYFKQGLPGQEDCGTQIELGDIEESDSCSIESFSSFVTCFSSTNECQSTDNSTKSDVD</sequence>
<protein>
    <submittedName>
        <fullName evidence="4">Uncharacterized protein</fullName>
    </submittedName>
</protein>
<dbReference type="eggNOG" id="ENOG502T9D3">
    <property type="taxonomic scope" value="Eukaryota"/>
</dbReference>
<dbReference type="InterPro" id="IPR008555">
    <property type="entry name" value="SIKE"/>
</dbReference>
<proteinExistence type="inferred from homology"/>
<name>B4KAE0_DROMO</name>
<dbReference type="EMBL" id="CH933806">
    <property type="protein sequence ID" value="EDW14627.1"/>
    <property type="molecule type" value="Genomic_DNA"/>
</dbReference>
<dbReference type="PANTHER" id="PTHR12186:SF2">
    <property type="entry name" value="FGFR1 ONCOGENE PARTNER 2 HOMOLOG"/>
    <property type="match status" value="1"/>
</dbReference>
<dbReference type="OrthoDB" id="21214at2759"/>
<dbReference type="Pfam" id="PF05769">
    <property type="entry name" value="SIKE"/>
    <property type="match status" value="1"/>
</dbReference>
<dbReference type="HOGENOM" id="CLU_095446_0_0_1"/>
<dbReference type="KEGG" id="dmo:Dmoj_GI24360"/>
<evidence type="ECO:0000313" key="5">
    <source>
        <dbReference type="Proteomes" id="UP000009192"/>
    </source>
</evidence>
<evidence type="ECO:0000313" key="4">
    <source>
        <dbReference type="EMBL" id="EDW14627.1"/>
    </source>
</evidence>
<dbReference type="PhylomeDB" id="B4KAE0"/>